<dbReference type="PROSITE" id="PS51257">
    <property type="entry name" value="PROKAR_LIPOPROTEIN"/>
    <property type="match status" value="1"/>
</dbReference>
<dbReference type="Proteomes" id="UP001548713">
    <property type="component" value="Unassembled WGS sequence"/>
</dbReference>
<dbReference type="Pfam" id="PF11720">
    <property type="entry name" value="Inhibitor_I78"/>
    <property type="match status" value="1"/>
</dbReference>
<evidence type="ECO:0000313" key="3">
    <source>
        <dbReference type="EMBL" id="MET1756278.1"/>
    </source>
</evidence>
<keyword evidence="2" id="KW-0732">Signal</keyword>
<gene>
    <name evidence="3" type="ORF">ABVV53_12540</name>
</gene>
<reference evidence="3 4" key="1">
    <citation type="submission" date="2024-07" db="EMBL/GenBank/DDBJ databases">
        <title>Novosphingobium kalidii RD2P27.</title>
        <authorList>
            <person name="Sun J.-Q."/>
        </authorList>
    </citation>
    <scope>NUCLEOTIDE SEQUENCE [LARGE SCALE GENOMIC DNA]</scope>
    <source>
        <strain evidence="3 4">RD2P27</strain>
    </source>
</reference>
<feature type="signal peptide" evidence="2">
    <location>
        <begin position="1"/>
        <end position="26"/>
    </location>
</feature>
<keyword evidence="4" id="KW-1185">Reference proteome</keyword>
<evidence type="ECO:0000256" key="2">
    <source>
        <dbReference type="SAM" id="SignalP"/>
    </source>
</evidence>
<sequence>MRSPRSAVANMAAIAMLAGCTPPSGARPEPAPPPEAAPANEQASCGADKLDGYLGAIPSPDVLAKIKAASGAAMTRVVGPDDMMTMDFRPDRLTIHTGDDGRIIRFRCI</sequence>
<dbReference type="Gene3D" id="3.30.10.10">
    <property type="entry name" value="Trypsin Inhibitor V, subunit A"/>
    <property type="match status" value="1"/>
</dbReference>
<organism evidence="3 4">
    <name type="scientific">Novosphingobium kalidii</name>
    <dbReference type="NCBI Taxonomy" id="3230299"/>
    <lineage>
        <taxon>Bacteria</taxon>
        <taxon>Pseudomonadati</taxon>
        <taxon>Pseudomonadota</taxon>
        <taxon>Alphaproteobacteria</taxon>
        <taxon>Sphingomonadales</taxon>
        <taxon>Sphingomonadaceae</taxon>
        <taxon>Novosphingobium</taxon>
    </lineage>
</organism>
<proteinExistence type="predicted"/>
<evidence type="ECO:0000313" key="4">
    <source>
        <dbReference type="Proteomes" id="UP001548713"/>
    </source>
</evidence>
<comment type="caution">
    <text evidence="3">The sequence shown here is derived from an EMBL/GenBank/DDBJ whole genome shotgun (WGS) entry which is preliminary data.</text>
</comment>
<dbReference type="InterPro" id="IPR021719">
    <property type="entry name" value="Prot_inh_I78"/>
</dbReference>
<evidence type="ECO:0000256" key="1">
    <source>
        <dbReference type="SAM" id="MobiDB-lite"/>
    </source>
</evidence>
<name>A0ABV2D322_9SPHN</name>
<accession>A0ABV2D322</accession>
<dbReference type="EMBL" id="JBEWLY010000019">
    <property type="protein sequence ID" value="MET1756278.1"/>
    <property type="molecule type" value="Genomic_DNA"/>
</dbReference>
<feature type="chain" id="PRO_5046986554" evidence="2">
    <location>
        <begin position="27"/>
        <end position="109"/>
    </location>
</feature>
<dbReference type="RefSeq" id="WP_353984767.1">
    <property type="nucleotide sequence ID" value="NZ_JBEWLY010000019.1"/>
</dbReference>
<feature type="region of interest" description="Disordered" evidence="1">
    <location>
        <begin position="20"/>
        <end position="43"/>
    </location>
</feature>
<protein>
    <submittedName>
        <fullName evidence="3">I78 family peptidase inhibitor</fullName>
    </submittedName>
</protein>